<dbReference type="NCBIfam" id="TIGR04183">
    <property type="entry name" value="Por_Secre_tail"/>
    <property type="match status" value="1"/>
</dbReference>
<organism evidence="3 4">
    <name type="scientific">Candidatus Kapaibacterium thiocyanatum</name>
    <dbReference type="NCBI Taxonomy" id="1895771"/>
    <lineage>
        <taxon>Bacteria</taxon>
        <taxon>Pseudomonadati</taxon>
        <taxon>Candidatus Kapaibacteriota</taxon>
        <taxon>Candidatus Kapaibacteriia</taxon>
        <taxon>Candidatus Kapaibacteriales</taxon>
        <taxon>Candidatus Kapaibacteriaceae</taxon>
        <taxon>Candidatus Kapaibacterium</taxon>
    </lineage>
</organism>
<reference evidence="3 4" key="1">
    <citation type="submission" date="2016-09" db="EMBL/GenBank/DDBJ databases">
        <title>Genome-resolved meta-omics ties microbial dynamics to process performance in biotechnology for thiocyanate degradation.</title>
        <authorList>
            <person name="Kantor R.S."/>
            <person name="Huddy R.J."/>
            <person name="Iyer R."/>
            <person name="Thomas B.C."/>
            <person name="Brown C.T."/>
            <person name="Anantharaman K."/>
            <person name="Tringe S."/>
            <person name="Hettich R.L."/>
            <person name="Harrison S.T."/>
            <person name="Banfield J.F."/>
        </authorList>
    </citation>
    <scope>NUCLEOTIDE SEQUENCE [LARGE SCALE GENOMIC DNA]</scope>
    <source>
        <strain evidence="3">59-99</strain>
    </source>
</reference>
<name>A0A1M3KXI3_9BACT</name>
<proteinExistence type="predicted"/>
<protein>
    <recommendedName>
        <fullName evidence="2">Secretion system C-terminal sorting domain-containing protein</fullName>
    </recommendedName>
</protein>
<feature type="signal peptide" evidence="1">
    <location>
        <begin position="1"/>
        <end position="18"/>
    </location>
</feature>
<accession>A0A1M3KXI3</accession>
<evidence type="ECO:0000256" key="1">
    <source>
        <dbReference type="SAM" id="SignalP"/>
    </source>
</evidence>
<dbReference type="Pfam" id="PF18962">
    <property type="entry name" value="Por_Secre_tail"/>
    <property type="match status" value="1"/>
</dbReference>
<gene>
    <name evidence="3" type="ORF">BGO89_11710</name>
</gene>
<keyword evidence="1" id="KW-0732">Signal</keyword>
<evidence type="ECO:0000313" key="4">
    <source>
        <dbReference type="Proteomes" id="UP000184233"/>
    </source>
</evidence>
<dbReference type="InterPro" id="IPR026444">
    <property type="entry name" value="Secre_tail"/>
</dbReference>
<evidence type="ECO:0000313" key="3">
    <source>
        <dbReference type="EMBL" id="OJX57161.1"/>
    </source>
</evidence>
<dbReference type="Proteomes" id="UP000184233">
    <property type="component" value="Unassembled WGS sequence"/>
</dbReference>
<dbReference type="EMBL" id="MKVH01000024">
    <property type="protein sequence ID" value="OJX57161.1"/>
    <property type="molecule type" value="Genomic_DNA"/>
</dbReference>
<feature type="chain" id="PRO_5012002057" description="Secretion system C-terminal sorting domain-containing protein" evidence="1">
    <location>
        <begin position="19"/>
        <end position="165"/>
    </location>
</feature>
<sequence>MKSLIVLALLLSCCVLDAQTPLEPAPQQPKQDVPAIGERHYLSVDLSNTLFGNCGCANGNGSVITTSLNQEVVPWFDLSASPNPAQSSTTVHVYNPSLAGSDIRSLAIYSMAGDKVRDLTDAMRGHMASARIDIDVNLSDLPIGIYLIYLEAGKKTRRAKIAIVR</sequence>
<evidence type="ECO:0000259" key="2">
    <source>
        <dbReference type="Pfam" id="PF18962"/>
    </source>
</evidence>
<feature type="domain" description="Secretion system C-terminal sorting" evidence="2">
    <location>
        <begin position="82"/>
        <end position="163"/>
    </location>
</feature>
<dbReference type="AlphaFoldDB" id="A0A1M3KXI3"/>
<comment type="caution">
    <text evidence="3">The sequence shown here is derived from an EMBL/GenBank/DDBJ whole genome shotgun (WGS) entry which is preliminary data.</text>
</comment>